<dbReference type="PANTHER" id="PTHR30600:SF9">
    <property type="entry name" value="BLR7738 PROTEIN"/>
    <property type="match status" value="1"/>
</dbReference>
<evidence type="ECO:0000256" key="3">
    <source>
        <dbReference type="ARBA" id="ARBA00023004"/>
    </source>
</evidence>
<keyword evidence="2 4" id="KW-0479">Metal-binding</keyword>
<keyword evidence="5" id="KW-0472">Membrane</keyword>
<keyword evidence="3 4" id="KW-0408">Iron</keyword>
<evidence type="ECO:0000256" key="5">
    <source>
        <dbReference type="SAM" id="Phobius"/>
    </source>
</evidence>
<dbReference type="InterPro" id="IPR051395">
    <property type="entry name" value="Cytochrome_c_Peroxidase/MauG"/>
</dbReference>
<dbReference type="KEGG" id="tee:Tel_08990"/>
<evidence type="ECO:0000256" key="1">
    <source>
        <dbReference type="ARBA" id="ARBA00022617"/>
    </source>
</evidence>
<dbReference type="PANTHER" id="PTHR30600">
    <property type="entry name" value="CYTOCHROME C PEROXIDASE-RELATED"/>
    <property type="match status" value="1"/>
</dbReference>
<accession>A0A0S2TDQ3</accession>
<evidence type="ECO:0000313" key="7">
    <source>
        <dbReference type="EMBL" id="ALP53280.1"/>
    </source>
</evidence>
<dbReference type="GO" id="GO:0004130">
    <property type="term" value="F:cytochrome-c peroxidase activity"/>
    <property type="evidence" value="ECO:0007669"/>
    <property type="project" value="TreeGrafter"/>
</dbReference>
<protein>
    <recommendedName>
        <fullName evidence="6">Cytochrome c domain-containing protein</fullName>
    </recommendedName>
</protein>
<evidence type="ECO:0000256" key="4">
    <source>
        <dbReference type="PROSITE-ProRule" id="PRU00433"/>
    </source>
</evidence>
<reference evidence="7" key="1">
    <citation type="submission" date="2015-10" db="EMBL/GenBank/DDBJ databases">
        <title>Description of Candidatus Tenderia electrophaga gen. nov, sp. nov., an Uncultivated Electroautotroph from a Biocathode Enrichment.</title>
        <authorList>
            <person name="Eddie B.J."/>
            <person name="Malanoski A.P."/>
            <person name="Wang Z."/>
            <person name="Hall R.J."/>
            <person name="Oh S.D."/>
            <person name="Heiner C."/>
            <person name="Lin B."/>
            <person name="Strycharz-Glaven S.M."/>
        </authorList>
    </citation>
    <scope>NUCLEOTIDE SEQUENCE [LARGE SCALE GENOMIC DNA]</scope>
    <source>
        <strain evidence="7">NRL1</strain>
    </source>
</reference>
<dbReference type="GO" id="GO:0046872">
    <property type="term" value="F:metal ion binding"/>
    <property type="evidence" value="ECO:0007669"/>
    <property type="project" value="UniProtKB-KW"/>
</dbReference>
<gene>
    <name evidence="7" type="ORF">Tel_08990</name>
</gene>
<dbReference type="GO" id="GO:0009055">
    <property type="term" value="F:electron transfer activity"/>
    <property type="evidence" value="ECO:0007669"/>
    <property type="project" value="InterPro"/>
</dbReference>
<evidence type="ECO:0000256" key="2">
    <source>
        <dbReference type="ARBA" id="ARBA00022723"/>
    </source>
</evidence>
<keyword evidence="5" id="KW-1133">Transmembrane helix</keyword>
<dbReference type="SUPFAM" id="SSF46626">
    <property type="entry name" value="Cytochrome c"/>
    <property type="match status" value="1"/>
</dbReference>
<evidence type="ECO:0000259" key="6">
    <source>
        <dbReference type="PROSITE" id="PS51007"/>
    </source>
</evidence>
<dbReference type="GO" id="GO:0020037">
    <property type="term" value="F:heme binding"/>
    <property type="evidence" value="ECO:0007669"/>
    <property type="project" value="InterPro"/>
</dbReference>
<keyword evidence="1 4" id="KW-0349">Heme</keyword>
<dbReference type="STRING" id="1748243.Tel_08990"/>
<dbReference type="Proteomes" id="UP000055136">
    <property type="component" value="Chromosome"/>
</dbReference>
<feature type="transmembrane region" description="Helical" evidence="5">
    <location>
        <begin position="12"/>
        <end position="32"/>
    </location>
</feature>
<dbReference type="AlphaFoldDB" id="A0A0S2TDQ3"/>
<name>A0A0S2TDQ3_9GAMM</name>
<sequence length="496" mass="56074">MKPARLDKARRWLYLLLVLPTLLMLVFALYLWGRFGGDRPVEYADPAEHFKYGSTGGERESGFPYWVFQALPHVCAQHLPGAGYASLGMIFEAGKRLPVGMSMRHHLGLERVFLNCAVCHTSTVRDTPASEARLYLAMPANRFNVMAFEDFFFNCAKDEKFSKAHIIPQVRHLLQQQGEDLDLLERYVVYPLAVWIMRERLLMLAGRFEWAQHQHDWGPGRVDTFNVAKVLFNFPMEQLAEHEQNAPADFPSIWNQAPRQGMQLHWDGNNTLLAERDKSAAFGTGTTPPTLDVDAVGRVEQWLMQKQAPPYPYAIDQAAAEHGAAIYQEYCADCHGAGPRDFSGAYVGKVTPIEAIGTDRHRLDSYSYALAVNQATLYAGYPWRFSHFRKTFGYANMPLDGIWLRAPYLHNGSVPSLRDLLEPAAQRPAVFYRGYDVYDQTRVGFVNDVASENGMSYFRYDTAVPGNSNHGHEGPAYGTNLAAQDKQALVEYLKTF</sequence>
<keyword evidence="5" id="KW-0812">Transmembrane</keyword>
<dbReference type="Pfam" id="PF21419">
    <property type="entry name" value="RoxA-like_Cyt-c"/>
    <property type="match status" value="1"/>
</dbReference>
<organism evidence="7 8">
    <name type="scientific">Candidatus Tenderia electrophaga</name>
    <dbReference type="NCBI Taxonomy" id="1748243"/>
    <lineage>
        <taxon>Bacteria</taxon>
        <taxon>Pseudomonadati</taxon>
        <taxon>Pseudomonadota</taxon>
        <taxon>Gammaproteobacteria</taxon>
        <taxon>Candidatus Tenderiales</taxon>
        <taxon>Candidatus Tenderiaceae</taxon>
        <taxon>Candidatus Tenderia</taxon>
    </lineage>
</organism>
<evidence type="ECO:0000313" key="8">
    <source>
        <dbReference type="Proteomes" id="UP000055136"/>
    </source>
</evidence>
<dbReference type="InterPro" id="IPR009056">
    <property type="entry name" value="Cyt_c-like_dom"/>
</dbReference>
<dbReference type="PROSITE" id="PS51007">
    <property type="entry name" value="CYTC"/>
    <property type="match status" value="1"/>
</dbReference>
<feature type="domain" description="Cytochrome c" evidence="6">
    <location>
        <begin position="318"/>
        <end position="496"/>
    </location>
</feature>
<dbReference type="InterPro" id="IPR036909">
    <property type="entry name" value="Cyt_c-like_dom_sf"/>
</dbReference>
<dbReference type="EMBL" id="CP013099">
    <property type="protein sequence ID" value="ALP53280.1"/>
    <property type="molecule type" value="Genomic_DNA"/>
</dbReference>
<dbReference type="Gene3D" id="1.10.760.10">
    <property type="entry name" value="Cytochrome c-like domain"/>
    <property type="match status" value="1"/>
</dbReference>
<keyword evidence="8" id="KW-1185">Reference proteome</keyword>
<proteinExistence type="predicted"/>